<evidence type="ECO:0000313" key="3">
    <source>
        <dbReference type="EMBL" id="PPQ72022.1"/>
    </source>
</evidence>
<gene>
    <name evidence="3" type="ORF">CVT24_008074</name>
</gene>
<keyword evidence="4" id="KW-1185">Reference proteome</keyword>
<feature type="compositionally biased region" description="Basic residues" evidence="2">
    <location>
        <begin position="151"/>
        <end position="161"/>
    </location>
</feature>
<feature type="region of interest" description="Disordered" evidence="2">
    <location>
        <begin position="40"/>
        <end position="207"/>
    </location>
</feature>
<dbReference type="STRING" id="181874.A0A409W0I3"/>
<dbReference type="OrthoDB" id="3258416at2759"/>
<sequence length="579" mass="63270">MPPLPSRKELESMKRADLQRICKDYGVKANLKSEALIDLLLDTQTAPTTHHPPPPQPQPPEPPRRSVSIRQPSLPKAGPSRTTSMIIHEPDEEEMDQHNVFKEPSPSPPLAPPPRTRKAKELQTRLGVGKPVAAGGSGPRAITRSSGSSSKGKRAKSSKSMKPKEAPIQEEPEPTHILSPEPDDHSAGEGNGMAPAEPQMQRQTTPKYDVLSIEEINRLIARTVQPLQDEIKALRTELQKVQGGDLQAKELKQQLNELNEIHKKVRHDLDNVKNIAAGIQTMKEEIQQLRDDFDDHAFFRPSTPKPTGHKAQSALGLGVPSAFRLGQALREVHGEDAPYDTATATTLGKRSRDVTQASQKLLEQNAKRPRIEKDEEIHESDEDNKAEEAPARRSFPAFSVYSGAEEPDDPPPPTTHLPHIFAPEPAGPPGRASSSQGVENQTRPFNFAFQPIPTTPNAFPSSFPYPEPPQSPSPAGIGQGGFLGQQSGRSDVFKQFGLPSPVRPSRLYGGVSDDRDVFINPTSLSQSDAGHSRDWLNATASGASKQRTMYGTELEDDTRFGDFGLEGGVAGGFWPNARF</sequence>
<proteinExistence type="predicted"/>
<dbReference type="Proteomes" id="UP000284842">
    <property type="component" value="Unassembled WGS sequence"/>
</dbReference>
<reference evidence="3 4" key="1">
    <citation type="journal article" date="2018" name="Evol. Lett.">
        <title>Horizontal gene cluster transfer increased hallucinogenic mushroom diversity.</title>
        <authorList>
            <person name="Reynolds H.T."/>
            <person name="Vijayakumar V."/>
            <person name="Gluck-Thaler E."/>
            <person name="Korotkin H.B."/>
            <person name="Matheny P.B."/>
            <person name="Slot J.C."/>
        </authorList>
    </citation>
    <scope>NUCLEOTIDE SEQUENCE [LARGE SCALE GENOMIC DNA]</scope>
    <source>
        <strain evidence="3 4">2629</strain>
    </source>
</reference>
<feature type="region of interest" description="Disordered" evidence="2">
    <location>
        <begin position="347"/>
        <end position="478"/>
    </location>
</feature>
<organism evidence="3 4">
    <name type="scientific">Panaeolus cyanescens</name>
    <dbReference type="NCBI Taxonomy" id="181874"/>
    <lineage>
        <taxon>Eukaryota</taxon>
        <taxon>Fungi</taxon>
        <taxon>Dikarya</taxon>
        <taxon>Basidiomycota</taxon>
        <taxon>Agaricomycotina</taxon>
        <taxon>Agaricomycetes</taxon>
        <taxon>Agaricomycetidae</taxon>
        <taxon>Agaricales</taxon>
        <taxon>Agaricineae</taxon>
        <taxon>Galeropsidaceae</taxon>
        <taxon>Panaeolus</taxon>
    </lineage>
</organism>
<dbReference type="InParanoid" id="A0A409W0I3"/>
<evidence type="ECO:0000256" key="1">
    <source>
        <dbReference type="SAM" id="Coils"/>
    </source>
</evidence>
<accession>A0A409W0I3</accession>
<dbReference type="EMBL" id="NHTK01005889">
    <property type="protein sequence ID" value="PPQ72022.1"/>
    <property type="molecule type" value="Genomic_DNA"/>
</dbReference>
<feature type="compositionally biased region" description="Polar residues" evidence="2">
    <location>
        <begin position="432"/>
        <end position="444"/>
    </location>
</feature>
<feature type="coiled-coil region" evidence="1">
    <location>
        <begin position="241"/>
        <end position="292"/>
    </location>
</feature>
<feature type="compositionally biased region" description="Pro residues" evidence="2">
    <location>
        <begin position="105"/>
        <end position="114"/>
    </location>
</feature>
<name>A0A409W0I3_9AGAR</name>
<keyword evidence="1" id="KW-0175">Coiled coil</keyword>
<feature type="compositionally biased region" description="Pro residues" evidence="2">
    <location>
        <begin position="463"/>
        <end position="472"/>
    </location>
</feature>
<protein>
    <submittedName>
        <fullName evidence="3">Uncharacterized protein</fullName>
    </submittedName>
</protein>
<comment type="caution">
    <text evidence="3">The sequence shown here is derived from an EMBL/GenBank/DDBJ whole genome shotgun (WGS) entry which is preliminary data.</text>
</comment>
<feature type="compositionally biased region" description="Basic and acidic residues" evidence="2">
    <location>
        <begin position="365"/>
        <end position="376"/>
    </location>
</feature>
<evidence type="ECO:0000256" key="2">
    <source>
        <dbReference type="SAM" id="MobiDB-lite"/>
    </source>
</evidence>
<evidence type="ECO:0000313" key="4">
    <source>
        <dbReference type="Proteomes" id="UP000284842"/>
    </source>
</evidence>
<feature type="compositionally biased region" description="Polar residues" evidence="2">
    <location>
        <begin position="347"/>
        <end position="362"/>
    </location>
</feature>
<dbReference type="AlphaFoldDB" id="A0A409W0I3"/>
<feature type="compositionally biased region" description="Pro residues" evidence="2">
    <location>
        <begin position="50"/>
        <end position="61"/>
    </location>
</feature>